<protein>
    <submittedName>
        <fullName evidence="2">Uncharacterized protein</fullName>
    </submittedName>
</protein>
<dbReference type="Proteomes" id="UP001148018">
    <property type="component" value="Unassembled WGS sequence"/>
</dbReference>
<accession>A0A9Q0IB92</accession>
<feature type="region of interest" description="Disordered" evidence="1">
    <location>
        <begin position="1"/>
        <end position="30"/>
    </location>
</feature>
<organism evidence="2 3">
    <name type="scientific">Muraenolepis orangiensis</name>
    <name type="common">Patagonian moray cod</name>
    <dbReference type="NCBI Taxonomy" id="630683"/>
    <lineage>
        <taxon>Eukaryota</taxon>
        <taxon>Metazoa</taxon>
        <taxon>Chordata</taxon>
        <taxon>Craniata</taxon>
        <taxon>Vertebrata</taxon>
        <taxon>Euteleostomi</taxon>
        <taxon>Actinopterygii</taxon>
        <taxon>Neopterygii</taxon>
        <taxon>Teleostei</taxon>
        <taxon>Neoteleostei</taxon>
        <taxon>Acanthomorphata</taxon>
        <taxon>Zeiogadaria</taxon>
        <taxon>Gadariae</taxon>
        <taxon>Gadiformes</taxon>
        <taxon>Muraenolepidoidei</taxon>
        <taxon>Muraenolepididae</taxon>
        <taxon>Muraenolepis</taxon>
    </lineage>
</organism>
<evidence type="ECO:0000256" key="1">
    <source>
        <dbReference type="SAM" id="MobiDB-lite"/>
    </source>
</evidence>
<sequence length="93" mass="10357">MARRLEGGRRSRQQKTEYGPADPRNLSSKRSAAVYCIRDSEGIRTLQEGIGSFAAEGSYPLGDKRWRTCPVDSSDGELVLWTPAMENWASGHQ</sequence>
<gene>
    <name evidence="2" type="ORF">NHX12_008437</name>
</gene>
<proteinExistence type="predicted"/>
<dbReference type="AlphaFoldDB" id="A0A9Q0IB92"/>
<evidence type="ECO:0000313" key="3">
    <source>
        <dbReference type="Proteomes" id="UP001148018"/>
    </source>
</evidence>
<evidence type="ECO:0000313" key="2">
    <source>
        <dbReference type="EMBL" id="KAJ3590486.1"/>
    </source>
</evidence>
<keyword evidence="3" id="KW-1185">Reference proteome</keyword>
<dbReference type="EMBL" id="JANIIK010000114">
    <property type="protein sequence ID" value="KAJ3590486.1"/>
    <property type="molecule type" value="Genomic_DNA"/>
</dbReference>
<name>A0A9Q0IB92_9TELE</name>
<reference evidence="2" key="1">
    <citation type="submission" date="2022-07" db="EMBL/GenBank/DDBJ databases">
        <title>Chromosome-level genome of Muraenolepis orangiensis.</title>
        <authorList>
            <person name="Kim J."/>
        </authorList>
    </citation>
    <scope>NUCLEOTIDE SEQUENCE</scope>
    <source>
        <strain evidence="2">KU_S4_2022</strain>
        <tissue evidence="2">Muscle</tissue>
    </source>
</reference>
<comment type="caution">
    <text evidence="2">The sequence shown here is derived from an EMBL/GenBank/DDBJ whole genome shotgun (WGS) entry which is preliminary data.</text>
</comment>